<keyword evidence="2 5" id="KW-0812">Transmembrane</keyword>
<dbReference type="InterPro" id="IPR036259">
    <property type="entry name" value="MFS_trans_sf"/>
</dbReference>
<dbReference type="GO" id="GO:0016020">
    <property type="term" value="C:membrane"/>
    <property type="evidence" value="ECO:0007669"/>
    <property type="project" value="UniProtKB-ARBA"/>
</dbReference>
<dbReference type="InterPro" id="IPR051337">
    <property type="entry name" value="OPA_Antiporter"/>
</dbReference>
<organism evidence="7 8">
    <name type="scientific">Thermus scotoductus</name>
    <dbReference type="NCBI Taxonomy" id="37636"/>
    <lineage>
        <taxon>Bacteria</taxon>
        <taxon>Thermotogati</taxon>
        <taxon>Deinococcota</taxon>
        <taxon>Deinococci</taxon>
        <taxon>Thermales</taxon>
        <taxon>Thermaceae</taxon>
        <taxon>Thermus</taxon>
    </lineage>
</organism>
<evidence type="ECO:0000259" key="6">
    <source>
        <dbReference type="PROSITE" id="PS50850"/>
    </source>
</evidence>
<accession>A0A430QZE2</accession>
<comment type="subcellular location">
    <subcellularLocation>
        <location evidence="1">Endomembrane system</location>
        <topology evidence="1">Multi-pass membrane protein</topology>
    </subcellularLocation>
</comment>
<feature type="transmembrane region" description="Helical" evidence="5">
    <location>
        <begin position="324"/>
        <end position="343"/>
    </location>
</feature>
<feature type="transmembrane region" description="Helical" evidence="5">
    <location>
        <begin position="245"/>
        <end position="263"/>
    </location>
</feature>
<dbReference type="EMBL" id="PELM01000431">
    <property type="protein sequence ID" value="RTH00485.1"/>
    <property type="molecule type" value="Genomic_DNA"/>
</dbReference>
<protein>
    <submittedName>
        <fullName evidence="7">MFS transporter</fullName>
    </submittedName>
</protein>
<name>A0A430QZE2_THESC</name>
<evidence type="ECO:0000256" key="1">
    <source>
        <dbReference type="ARBA" id="ARBA00004127"/>
    </source>
</evidence>
<feature type="transmembrane region" description="Helical" evidence="5">
    <location>
        <begin position="70"/>
        <end position="89"/>
    </location>
</feature>
<keyword evidence="4 5" id="KW-0472">Membrane</keyword>
<dbReference type="Proteomes" id="UP000288082">
    <property type="component" value="Unassembled WGS sequence"/>
</dbReference>
<feature type="transmembrane region" description="Helical" evidence="5">
    <location>
        <begin position="349"/>
        <end position="370"/>
    </location>
</feature>
<dbReference type="Pfam" id="PF07690">
    <property type="entry name" value="MFS_1"/>
    <property type="match status" value="1"/>
</dbReference>
<feature type="domain" description="Major facilitator superfamily (MFS) profile" evidence="6">
    <location>
        <begin position="5"/>
        <end position="373"/>
    </location>
</feature>
<evidence type="ECO:0000256" key="4">
    <source>
        <dbReference type="ARBA" id="ARBA00023136"/>
    </source>
</evidence>
<dbReference type="GO" id="GO:0035435">
    <property type="term" value="P:phosphate ion transmembrane transport"/>
    <property type="evidence" value="ECO:0007669"/>
    <property type="project" value="TreeGrafter"/>
</dbReference>
<sequence length="381" mass="39568">MAARVFLLFTLGYFLSYFYRSANAVLAKDLSQDLGLGPAELGFMTSLFYLSFAAVQLPLGSLLDRYGSRIITPALLLVASLGSVVFGLAQSFPVLALGRALIGMGMAAALMGSLKAFSLWFPRTYATVSTLLVGLGATGGLLAATPLALLKEAMGWRGVFLLGAGVVVLVALLIYLGVRNTPPGVPWPKGGGGGGLREVLGNSRLLRVAFLALAFAGSFLALQTLWAGAYAYALGLEAVKVGNLLLLYSGGAVLGFLVSGYLADRLGTARVLVGAALLFALGLLLALFKLLALAYPVMGFFGAFNILTLTQARELVPPHLVGRGTTLVNLFGIGGTFLLQWGVGGGVGTLGYAFAFGSLLGLLFLALFLYRPLLGLGKTSG</sequence>
<gene>
    <name evidence="7" type="ORF">CSW50_10565</name>
</gene>
<proteinExistence type="predicted"/>
<reference evidence="7 8" key="1">
    <citation type="journal article" date="2019" name="Extremophiles">
        <title>Biogeography of thermophiles and predominance of Thermus scotoductus in domestic water heaters.</title>
        <authorList>
            <person name="Wilpiszeski R.L."/>
            <person name="Zhang Z."/>
            <person name="House C.H."/>
        </authorList>
    </citation>
    <scope>NUCLEOTIDE SEQUENCE [LARGE SCALE GENOMIC DNA]</scope>
    <source>
        <strain evidence="7 8">38_S38</strain>
    </source>
</reference>
<feature type="transmembrane region" description="Helical" evidence="5">
    <location>
        <begin position="205"/>
        <end position="233"/>
    </location>
</feature>
<dbReference type="PANTHER" id="PTHR43826:SF3">
    <property type="entry name" value="GLUCOSE-6-PHOSPHATE EXCHANGER SLC37A4"/>
    <property type="match status" value="1"/>
</dbReference>
<dbReference type="AlphaFoldDB" id="A0A430QZE2"/>
<feature type="transmembrane region" description="Helical" evidence="5">
    <location>
        <begin position="270"/>
        <end position="288"/>
    </location>
</feature>
<dbReference type="SUPFAM" id="SSF103473">
    <property type="entry name" value="MFS general substrate transporter"/>
    <property type="match status" value="1"/>
</dbReference>
<comment type="caution">
    <text evidence="7">The sequence shown here is derived from an EMBL/GenBank/DDBJ whole genome shotgun (WGS) entry which is preliminary data.</text>
</comment>
<feature type="transmembrane region" description="Helical" evidence="5">
    <location>
        <begin position="43"/>
        <end position="63"/>
    </location>
</feature>
<dbReference type="PROSITE" id="PS50850">
    <property type="entry name" value="MFS"/>
    <property type="match status" value="1"/>
</dbReference>
<dbReference type="RefSeq" id="WP_126187768.1">
    <property type="nucleotide sequence ID" value="NZ_PELM01000431.1"/>
</dbReference>
<dbReference type="GO" id="GO:0012505">
    <property type="term" value="C:endomembrane system"/>
    <property type="evidence" value="ECO:0007669"/>
    <property type="project" value="UniProtKB-SubCell"/>
</dbReference>
<feature type="transmembrane region" description="Helical" evidence="5">
    <location>
        <begin position="294"/>
        <end position="312"/>
    </location>
</feature>
<dbReference type="InterPro" id="IPR011701">
    <property type="entry name" value="MFS"/>
</dbReference>
<evidence type="ECO:0000313" key="8">
    <source>
        <dbReference type="Proteomes" id="UP000288082"/>
    </source>
</evidence>
<dbReference type="Gene3D" id="1.20.1250.20">
    <property type="entry name" value="MFS general substrate transporter like domains"/>
    <property type="match status" value="2"/>
</dbReference>
<evidence type="ECO:0000256" key="3">
    <source>
        <dbReference type="ARBA" id="ARBA00022989"/>
    </source>
</evidence>
<evidence type="ECO:0000256" key="2">
    <source>
        <dbReference type="ARBA" id="ARBA00022692"/>
    </source>
</evidence>
<feature type="transmembrane region" description="Helical" evidence="5">
    <location>
        <begin position="128"/>
        <end position="150"/>
    </location>
</feature>
<dbReference type="InterPro" id="IPR020846">
    <property type="entry name" value="MFS_dom"/>
</dbReference>
<feature type="transmembrane region" description="Helical" evidence="5">
    <location>
        <begin position="101"/>
        <end position="121"/>
    </location>
</feature>
<evidence type="ECO:0000256" key="5">
    <source>
        <dbReference type="SAM" id="Phobius"/>
    </source>
</evidence>
<keyword evidence="3 5" id="KW-1133">Transmembrane helix</keyword>
<dbReference type="GO" id="GO:0061513">
    <property type="term" value="F:glucose 6-phosphate:phosphate antiporter activity"/>
    <property type="evidence" value="ECO:0007669"/>
    <property type="project" value="TreeGrafter"/>
</dbReference>
<dbReference type="PANTHER" id="PTHR43826">
    <property type="entry name" value="GLUCOSE-6-PHOSPHATE EXCHANGER SLC37A4"/>
    <property type="match status" value="1"/>
</dbReference>
<evidence type="ECO:0000313" key="7">
    <source>
        <dbReference type="EMBL" id="RTH00485.1"/>
    </source>
</evidence>
<feature type="transmembrane region" description="Helical" evidence="5">
    <location>
        <begin position="156"/>
        <end position="178"/>
    </location>
</feature>